<keyword evidence="7 11" id="KW-0915">Sodium</keyword>
<feature type="transmembrane region" description="Helical" evidence="11">
    <location>
        <begin position="428"/>
        <end position="454"/>
    </location>
</feature>
<organism evidence="13 14">
    <name type="scientific">Cellulosimicrobium funkei</name>
    <dbReference type="NCBI Taxonomy" id="264251"/>
    <lineage>
        <taxon>Bacteria</taxon>
        <taxon>Bacillati</taxon>
        <taxon>Actinomycetota</taxon>
        <taxon>Actinomycetes</taxon>
        <taxon>Micrococcales</taxon>
        <taxon>Promicromonosporaceae</taxon>
        <taxon>Cellulosimicrobium</taxon>
    </lineage>
</organism>
<dbReference type="InterPro" id="IPR004670">
    <property type="entry name" value="NhaA"/>
</dbReference>
<sequence length="548" mass="56972">MSLGPGPPLARSTLAARDGRHKGFGRTFPPYGRGCSGLRAHGAPARPVAEGSAARKSCPSAGPTPGASPRPDPPGGPVTEPAPPSSLPVVRVPARPGPPLRFQLRPVAPSLRSFLATEAGGAVLLLAATVVALVWANSAWSGAYDALWSTEAGWRVGPWAFEMDLHHWVNDAAMAVFFLVIGLEINREVTSGELRNRRTVAVPALGALGGLAVPALIYVAFNAGSPAEHGWGIVMSTDTAFLVGILALFGPRCPDQLRLFLLTLAVVDDIGAITVMALFYTDDLWLPGLLVAAVLVVVILVLRWLGVWRLAPYALAGIALWGAVYASGVHATLAGVLVGLLVPSRSSRPVDVAVVPKYAKRLAQETTAEREHLTELAARAAVPTSERLQRVLHPWSAYVVVPVFGLANAGVQLDGESLRAAATSPVTIGVAVALVVGNAVGIFGAATLALRLGLGDLPGRVRYSHLLGGAILAGIGFTISLFIAELAFDDEALVEQAKIGILAGSLVAAVLGSVALRLFGERWPLCSPGADGPPPELPPLPWHPPATT</sequence>
<evidence type="ECO:0000256" key="12">
    <source>
        <dbReference type="SAM" id="MobiDB-lite"/>
    </source>
</evidence>
<evidence type="ECO:0000256" key="11">
    <source>
        <dbReference type="HAMAP-Rule" id="MF_01844"/>
    </source>
</evidence>
<feature type="compositionally biased region" description="Pro residues" evidence="12">
    <location>
        <begin position="66"/>
        <end position="86"/>
    </location>
</feature>
<evidence type="ECO:0000256" key="7">
    <source>
        <dbReference type="ARBA" id="ARBA00023053"/>
    </source>
</evidence>
<keyword evidence="14" id="KW-1185">Reference proteome</keyword>
<feature type="transmembrane region" description="Helical" evidence="11">
    <location>
        <begin position="199"/>
        <end position="221"/>
    </location>
</feature>
<dbReference type="EMBL" id="SOZH01000005">
    <property type="protein sequence ID" value="TFF11435.1"/>
    <property type="molecule type" value="Genomic_DNA"/>
</dbReference>
<dbReference type="GO" id="GO:0005886">
    <property type="term" value="C:plasma membrane"/>
    <property type="evidence" value="ECO:0007669"/>
    <property type="project" value="UniProtKB-SubCell"/>
</dbReference>
<evidence type="ECO:0000256" key="8">
    <source>
        <dbReference type="ARBA" id="ARBA00023065"/>
    </source>
</evidence>
<keyword evidence="9 11" id="KW-0472">Membrane</keyword>
<evidence type="ECO:0000256" key="9">
    <source>
        <dbReference type="ARBA" id="ARBA00023136"/>
    </source>
</evidence>
<accession>A0A4Y8R230</accession>
<dbReference type="InterPro" id="IPR023171">
    <property type="entry name" value="Na/H_antiporter_dom_sf"/>
</dbReference>
<gene>
    <name evidence="11 13" type="primary">nhaA</name>
    <name evidence="13" type="ORF">E1O70_09485</name>
</gene>
<dbReference type="GO" id="GO:0015385">
    <property type="term" value="F:sodium:proton antiporter activity"/>
    <property type="evidence" value="ECO:0007669"/>
    <property type="project" value="UniProtKB-UniRule"/>
</dbReference>
<dbReference type="GO" id="GO:0006885">
    <property type="term" value="P:regulation of pH"/>
    <property type="evidence" value="ECO:0007669"/>
    <property type="project" value="UniProtKB-UniRule"/>
</dbReference>
<dbReference type="Proteomes" id="UP000298003">
    <property type="component" value="Unassembled WGS sequence"/>
</dbReference>
<dbReference type="PANTHER" id="PTHR30341:SF0">
    <property type="entry name" value="NA(+)_H(+) ANTIPORTER NHAA"/>
    <property type="match status" value="1"/>
</dbReference>
<comment type="catalytic activity">
    <reaction evidence="11">
        <text>Na(+)(in) + 2 H(+)(out) = Na(+)(out) + 2 H(+)(in)</text>
        <dbReference type="Rhea" id="RHEA:29251"/>
        <dbReference type="ChEBI" id="CHEBI:15378"/>
        <dbReference type="ChEBI" id="CHEBI:29101"/>
    </reaction>
</comment>
<dbReference type="PANTHER" id="PTHR30341">
    <property type="entry name" value="SODIUM ION/PROTON ANTIPORTER NHAA-RELATED"/>
    <property type="match status" value="1"/>
</dbReference>
<evidence type="ECO:0000256" key="1">
    <source>
        <dbReference type="ARBA" id="ARBA00004429"/>
    </source>
</evidence>
<comment type="subcellular location">
    <subcellularLocation>
        <location evidence="1">Cell inner membrane</location>
        <topology evidence="1">Multi-pass membrane protein</topology>
    </subcellularLocation>
    <subcellularLocation>
        <location evidence="11">Cell membrane</location>
        <topology evidence="11">Multi-pass membrane protein</topology>
    </subcellularLocation>
</comment>
<feature type="region of interest" description="Disordered" evidence="12">
    <location>
        <begin position="1"/>
        <end position="88"/>
    </location>
</feature>
<protein>
    <recommendedName>
        <fullName evidence="11">Na(+)/H(+) antiporter NhaA</fullName>
    </recommendedName>
    <alternativeName>
        <fullName evidence="11">Sodium/proton antiporter NhaA</fullName>
    </alternativeName>
</protein>
<keyword evidence="10 11" id="KW-0739">Sodium transport</keyword>
<keyword evidence="2 11" id="KW-0813">Transport</keyword>
<proteinExistence type="inferred from homology"/>
<evidence type="ECO:0000256" key="2">
    <source>
        <dbReference type="ARBA" id="ARBA00022448"/>
    </source>
</evidence>
<dbReference type="Pfam" id="PF06965">
    <property type="entry name" value="Na_H_antiport_1"/>
    <property type="match status" value="1"/>
</dbReference>
<keyword evidence="3 11" id="KW-0050">Antiport</keyword>
<feature type="transmembrane region" description="Helical" evidence="11">
    <location>
        <begin position="318"/>
        <end position="342"/>
    </location>
</feature>
<evidence type="ECO:0000256" key="3">
    <source>
        <dbReference type="ARBA" id="ARBA00022449"/>
    </source>
</evidence>
<dbReference type="Gene3D" id="1.20.1530.10">
    <property type="entry name" value="Na+/H+ antiporter like domain"/>
    <property type="match status" value="1"/>
</dbReference>
<feature type="transmembrane region" description="Helical" evidence="11">
    <location>
        <begin position="499"/>
        <end position="519"/>
    </location>
</feature>
<dbReference type="NCBIfam" id="TIGR00773">
    <property type="entry name" value="NhaA"/>
    <property type="match status" value="1"/>
</dbReference>
<evidence type="ECO:0000313" key="13">
    <source>
        <dbReference type="EMBL" id="TFF11435.1"/>
    </source>
</evidence>
<feature type="transmembrane region" description="Helical" evidence="11">
    <location>
        <begin position="466"/>
        <end position="487"/>
    </location>
</feature>
<evidence type="ECO:0000313" key="14">
    <source>
        <dbReference type="Proteomes" id="UP000298003"/>
    </source>
</evidence>
<comment type="function">
    <text evidence="11">Na(+)/H(+) antiporter that extrudes sodium in exchange for external protons.</text>
</comment>
<keyword evidence="6 11" id="KW-1133">Transmembrane helix</keyword>
<comment type="similarity">
    <text evidence="11">Belongs to the NhaA Na(+)/H(+) (TC 2.A.33) antiporter family.</text>
</comment>
<feature type="transmembrane region" description="Helical" evidence="11">
    <location>
        <begin position="233"/>
        <end position="250"/>
    </location>
</feature>
<reference evidence="13 14" key="1">
    <citation type="submission" date="2019-03" db="EMBL/GenBank/DDBJ databases">
        <title>Cellulosimicrobium funkei JCM14302 Assembly.</title>
        <authorList>
            <person name="Dou T."/>
        </authorList>
    </citation>
    <scope>NUCLEOTIDE SEQUENCE [LARGE SCALE GENOMIC DNA]</scope>
    <source>
        <strain evidence="13 14">JCM 14302</strain>
    </source>
</reference>
<name>A0A4Y8R230_9MICO</name>
<keyword evidence="5 11" id="KW-0812">Transmembrane</keyword>
<keyword evidence="8 11" id="KW-0406">Ion transport</keyword>
<feature type="transmembrane region" description="Helical" evidence="11">
    <location>
        <begin position="257"/>
        <end position="279"/>
    </location>
</feature>
<comment type="caution">
    <text evidence="13">The sequence shown here is derived from an EMBL/GenBank/DDBJ whole genome shotgun (WGS) entry which is preliminary data.</text>
</comment>
<evidence type="ECO:0000256" key="5">
    <source>
        <dbReference type="ARBA" id="ARBA00022692"/>
    </source>
</evidence>
<evidence type="ECO:0000256" key="4">
    <source>
        <dbReference type="ARBA" id="ARBA00022475"/>
    </source>
</evidence>
<evidence type="ECO:0000256" key="6">
    <source>
        <dbReference type="ARBA" id="ARBA00022989"/>
    </source>
</evidence>
<dbReference type="HAMAP" id="MF_01844">
    <property type="entry name" value="NhaA"/>
    <property type="match status" value="1"/>
</dbReference>
<feature type="transmembrane region" description="Helical" evidence="11">
    <location>
        <begin position="285"/>
        <end position="306"/>
    </location>
</feature>
<dbReference type="AlphaFoldDB" id="A0A4Y8R230"/>
<keyword evidence="4 11" id="KW-1003">Cell membrane</keyword>
<evidence type="ECO:0000256" key="10">
    <source>
        <dbReference type="ARBA" id="ARBA00023201"/>
    </source>
</evidence>
<feature type="transmembrane region" description="Helical" evidence="11">
    <location>
        <begin position="114"/>
        <end position="136"/>
    </location>
</feature>